<evidence type="ECO:0000256" key="6">
    <source>
        <dbReference type="ARBA" id="ARBA00012595"/>
    </source>
</evidence>
<dbReference type="AlphaFoldDB" id="E2AS67"/>
<evidence type="ECO:0000256" key="5">
    <source>
        <dbReference type="ARBA" id="ARBA00011245"/>
    </source>
</evidence>
<dbReference type="Proteomes" id="UP000000311">
    <property type="component" value="Unassembled WGS sequence"/>
</dbReference>
<evidence type="ECO:0000256" key="13">
    <source>
        <dbReference type="ARBA" id="ARBA00023295"/>
    </source>
</evidence>
<comment type="similarity">
    <text evidence="4 14">Belongs to the glycosyl hydrolase 13 family.</text>
</comment>
<dbReference type="GO" id="GO:0004556">
    <property type="term" value="F:alpha-amylase activity"/>
    <property type="evidence" value="ECO:0007669"/>
    <property type="project" value="UniProtKB-EC"/>
</dbReference>
<reference evidence="18 19" key="1">
    <citation type="journal article" date="2010" name="Science">
        <title>Genomic comparison of the ants Camponotus floridanus and Harpegnathos saltator.</title>
        <authorList>
            <person name="Bonasio R."/>
            <person name="Zhang G."/>
            <person name="Ye C."/>
            <person name="Mutti N.S."/>
            <person name="Fang X."/>
            <person name="Qin N."/>
            <person name="Donahue G."/>
            <person name="Yang P."/>
            <person name="Li Q."/>
            <person name="Li C."/>
            <person name="Zhang P."/>
            <person name="Huang Z."/>
            <person name="Berger S.L."/>
            <person name="Reinberg D."/>
            <person name="Wang J."/>
            <person name="Liebig J."/>
        </authorList>
    </citation>
    <scope>NUCLEOTIDE SEQUENCE [LARGE SCALE GENOMIC DNA]</scope>
    <source>
        <strain evidence="19">C129</strain>
    </source>
</reference>
<evidence type="ECO:0000256" key="15">
    <source>
        <dbReference type="SAM" id="SignalP"/>
    </source>
</evidence>
<protein>
    <recommendedName>
        <fullName evidence="6">alpha-amylase</fullName>
        <ecNumber evidence="6">3.2.1.1</ecNumber>
    </recommendedName>
</protein>
<dbReference type="SUPFAM" id="SSF51011">
    <property type="entry name" value="Glycosyl hydrolase domain"/>
    <property type="match status" value="2"/>
</dbReference>
<organism evidence="19">
    <name type="scientific">Camponotus floridanus</name>
    <name type="common">Florida carpenter ant</name>
    <dbReference type="NCBI Taxonomy" id="104421"/>
    <lineage>
        <taxon>Eukaryota</taxon>
        <taxon>Metazoa</taxon>
        <taxon>Ecdysozoa</taxon>
        <taxon>Arthropoda</taxon>
        <taxon>Hexapoda</taxon>
        <taxon>Insecta</taxon>
        <taxon>Pterygota</taxon>
        <taxon>Neoptera</taxon>
        <taxon>Endopterygota</taxon>
        <taxon>Hymenoptera</taxon>
        <taxon>Apocrita</taxon>
        <taxon>Aculeata</taxon>
        <taxon>Formicoidea</taxon>
        <taxon>Formicidae</taxon>
        <taxon>Formicinae</taxon>
        <taxon>Camponotus</taxon>
    </lineage>
</organism>
<dbReference type="InterPro" id="IPR006046">
    <property type="entry name" value="Alpha_amylase"/>
</dbReference>
<feature type="domain" description="Alpha-amylase C-terminal" evidence="16">
    <location>
        <begin position="859"/>
        <end position="947"/>
    </location>
</feature>
<dbReference type="InterPro" id="IPR006047">
    <property type="entry name" value="GH13_cat_dom"/>
</dbReference>
<sequence>MLFFTSIFTSFLAIAFAQKNPHYVGDRTTMVHLFEWKFNDIAKECEDFLGPKGYGGVQVSPINENLVIKNRPWYEKYQPLSYKIISRSGNKTEFKNMRTHMTAYGTGGTSADPEQRRYPAVPYGPEDFHKSCQIQNYNNATEVRDCELSGLHDLDQRKEHVRKEIIKFLNEVIDCGIAGLRIDAAKHMWPEDLKNIYKRTKALSPKNGYPSKRQNPLKPYIYQEVIDLGGEAVSKYEYNTFANVIEFQYGIILGNMFRGQDKLARLQTFNDSDAWRLLPSSDALVMIDNHDNQRGHGAGGASILTHKDPKPYKMAVAFMLAYSYGHPRVMSSFAFTDPSQGPPANSDGDIISPEISNGQCTNGWVCEHRWLQIYHMIKFRNIVNGERLENWWSNGKNQIAFSRGNKGFIAFTVEGDLREKLQTGLPSGTYCDVITGEVDKEVSKCSGKSVIVDKDGMASIEILSNDSEGVLALHIEFATLLCIMHLLVYALTIVSAVLAQKEPHYAPGHDGIVHLFEWKWTDIAAECENFLGPLGYGGVQVSPINENIIVDDRPWWERYQPISYIWQTRSGTPEQFKDMVHRCNKANVRIYVDVVFNHMTANHVNALGTDGSTANTFNYTYPAVSYDRKDFHMPPCAINNYQDATNVRDCELEALHDLNQTEEYVREKIVDFLNKAIDAGVAGFRVDAAKHMWPNDLKIIFSRLHNLNTKQGFHKDARAFIFQEVIDYGNEAASKYEYIGFGTVTEFRYGSEISNAFRGNNLLKWFVNWGEAWGLLPSQDALMAVAFMLAHPYGIARVMSSYDFHDFNQGPPHDSAGNTLSPIINPDNTCGNGWICEHRWRQIYNMVGFRNAVNSTGINNWWDNGQNQIAFCRGSEGFIAINGDHFDFKQTLFTCLPPGKYCDVISGRVKNNKCTGKTVEVGEDHRAYIEILTWEEDGVLAFHKEVNMPFVCRLILSNAIFHCIYEYLY</sequence>
<dbReference type="PANTHER" id="PTHR43447">
    <property type="entry name" value="ALPHA-AMYLASE"/>
    <property type="match status" value="1"/>
</dbReference>
<dbReference type="GO" id="GO:0005975">
    <property type="term" value="P:carbohydrate metabolic process"/>
    <property type="evidence" value="ECO:0007669"/>
    <property type="project" value="InterPro"/>
</dbReference>
<keyword evidence="13" id="KW-0326">Glycosidase</keyword>
<dbReference type="OrthoDB" id="550577at2759"/>
<dbReference type="InterPro" id="IPR006048">
    <property type="entry name" value="A-amylase/branching_C"/>
</dbReference>
<keyword evidence="7" id="KW-0479">Metal-binding</keyword>
<keyword evidence="10" id="KW-1015">Disulfide bond</keyword>
<evidence type="ECO:0000256" key="10">
    <source>
        <dbReference type="ARBA" id="ARBA00023157"/>
    </source>
</evidence>
<dbReference type="Pfam" id="PF00128">
    <property type="entry name" value="Alpha-amylase"/>
    <property type="match status" value="1"/>
</dbReference>
<evidence type="ECO:0000256" key="11">
    <source>
        <dbReference type="ARBA" id="ARBA00023214"/>
    </source>
</evidence>
<dbReference type="PRINTS" id="PR00110">
    <property type="entry name" value="ALPHAAMYLASE"/>
</dbReference>
<dbReference type="SMART" id="SM00642">
    <property type="entry name" value="Aamy"/>
    <property type="match status" value="2"/>
</dbReference>
<evidence type="ECO:0000259" key="17">
    <source>
        <dbReference type="SMART" id="SM00642"/>
    </source>
</evidence>
<comment type="catalytic activity">
    <reaction evidence="1">
        <text>Endohydrolysis of (1-&gt;4)-alpha-D-glucosidic linkages in polysaccharides containing three or more (1-&gt;4)-alpha-linked D-glucose units.</text>
        <dbReference type="EC" id="3.2.1.1"/>
    </reaction>
</comment>
<comment type="subunit">
    <text evidence="5">Monomer.</text>
</comment>
<name>E2AS67_CAMFO</name>
<dbReference type="FunCoup" id="E2AS67">
    <property type="interactions" value="61"/>
</dbReference>
<evidence type="ECO:0000256" key="1">
    <source>
        <dbReference type="ARBA" id="ARBA00000548"/>
    </source>
</evidence>
<keyword evidence="11" id="KW-0868">Chloride</keyword>
<dbReference type="InterPro" id="IPR013780">
    <property type="entry name" value="Glyco_hydro_b"/>
</dbReference>
<evidence type="ECO:0000256" key="12">
    <source>
        <dbReference type="ARBA" id="ARBA00023277"/>
    </source>
</evidence>
<dbReference type="Gene3D" id="2.60.40.1180">
    <property type="entry name" value="Golgi alpha-mannosidase II"/>
    <property type="match status" value="2"/>
</dbReference>
<dbReference type="STRING" id="104421.E2AS67"/>
<keyword evidence="9" id="KW-0106">Calcium</keyword>
<gene>
    <name evidence="18" type="ORF">EAG_09623</name>
</gene>
<dbReference type="InterPro" id="IPR017853">
    <property type="entry name" value="GH"/>
</dbReference>
<evidence type="ECO:0000256" key="4">
    <source>
        <dbReference type="ARBA" id="ARBA00008061"/>
    </source>
</evidence>
<evidence type="ECO:0000256" key="7">
    <source>
        <dbReference type="ARBA" id="ARBA00022723"/>
    </source>
</evidence>
<dbReference type="Gene3D" id="3.20.20.80">
    <property type="entry name" value="Glycosidases"/>
    <property type="match status" value="2"/>
</dbReference>
<keyword evidence="15" id="KW-0732">Signal</keyword>
<keyword evidence="12" id="KW-0119">Carbohydrate metabolism</keyword>
<evidence type="ECO:0000313" key="18">
    <source>
        <dbReference type="EMBL" id="EFN63697.1"/>
    </source>
</evidence>
<feature type="domain" description="Glycosyl hydrolase family 13 catalytic" evidence="17">
    <location>
        <begin position="28"/>
        <end position="380"/>
    </location>
</feature>
<evidence type="ECO:0000313" key="19">
    <source>
        <dbReference type="Proteomes" id="UP000000311"/>
    </source>
</evidence>
<dbReference type="EC" id="3.2.1.1" evidence="6"/>
<accession>E2AS67</accession>
<feature type="domain" description="Glycosyl hydrolase family 13 catalytic" evidence="17">
    <location>
        <begin position="510"/>
        <end position="850"/>
    </location>
</feature>
<evidence type="ECO:0000256" key="9">
    <source>
        <dbReference type="ARBA" id="ARBA00022837"/>
    </source>
</evidence>
<feature type="domain" description="Alpha-amylase C-terminal" evidence="16">
    <location>
        <begin position="389"/>
        <end position="478"/>
    </location>
</feature>
<evidence type="ECO:0000256" key="14">
    <source>
        <dbReference type="RuleBase" id="RU003615"/>
    </source>
</evidence>
<dbReference type="InParanoid" id="E2AS67"/>
<evidence type="ECO:0000256" key="3">
    <source>
        <dbReference type="ARBA" id="ARBA00001923"/>
    </source>
</evidence>
<evidence type="ECO:0000259" key="16">
    <source>
        <dbReference type="SMART" id="SM00632"/>
    </source>
</evidence>
<proteinExistence type="inferred from homology"/>
<dbReference type="GO" id="GO:0046872">
    <property type="term" value="F:metal ion binding"/>
    <property type="evidence" value="ECO:0007669"/>
    <property type="project" value="UniProtKB-KW"/>
</dbReference>
<dbReference type="InterPro" id="IPR031319">
    <property type="entry name" value="A-amylase_C"/>
</dbReference>
<dbReference type="CDD" id="cd11317">
    <property type="entry name" value="AmyAc_bac_euk_AmyA"/>
    <property type="match status" value="2"/>
</dbReference>
<dbReference type="OMA" id="HRNATLY"/>
<feature type="chain" id="PRO_5003156928" description="alpha-amylase" evidence="15">
    <location>
        <begin position="18"/>
        <end position="969"/>
    </location>
</feature>
<dbReference type="SUPFAM" id="SSF51445">
    <property type="entry name" value="(Trans)glycosidases"/>
    <property type="match status" value="2"/>
</dbReference>
<feature type="signal peptide" evidence="15">
    <location>
        <begin position="1"/>
        <end position="17"/>
    </location>
</feature>
<comment type="cofactor">
    <cofactor evidence="3">
        <name>chloride</name>
        <dbReference type="ChEBI" id="CHEBI:17996"/>
    </cofactor>
</comment>
<dbReference type="EMBL" id="GL442229">
    <property type="protein sequence ID" value="EFN63697.1"/>
    <property type="molecule type" value="Genomic_DNA"/>
</dbReference>
<keyword evidence="19" id="KW-1185">Reference proteome</keyword>
<dbReference type="Pfam" id="PF02806">
    <property type="entry name" value="Alpha-amylase_C"/>
    <property type="match status" value="2"/>
</dbReference>
<dbReference type="SMART" id="SM00632">
    <property type="entry name" value="Aamy_C"/>
    <property type="match status" value="2"/>
</dbReference>
<keyword evidence="8" id="KW-0378">Hydrolase</keyword>
<evidence type="ECO:0000256" key="2">
    <source>
        <dbReference type="ARBA" id="ARBA00001913"/>
    </source>
</evidence>
<comment type="cofactor">
    <cofactor evidence="2">
        <name>Ca(2+)</name>
        <dbReference type="ChEBI" id="CHEBI:29108"/>
    </cofactor>
</comment>
<evidence type="ECO:0000256" key="8">
    <source>
        <dbReference type="ARBA" id="ARBA00022801"/>
    </source>
</evidence>